<dbReference type="EMBL" id="NCSJ02000120">
    <property type="protein sequence ID" value="RFU29690.1"/>
    <property type="molecule type" value="Genomic_DNA"/>
</dbReference>
<sequence length="583" mass="63417">MASKTMSKLIKYSKAGTKPPIYLAGSFSTPPWEVQEMVATQCENSEYKFTKEVQVEEGKDYQYKFRLGDGDWWVLDEDAPTVTDDIGNRNNHFSVPIRTQDSMDQELSDKVAGAAERSSVPVTVLEKAGGDPKHGDDFGPEATASRKVAHEKRAADADPDFVVVKEEENITDESDVAAQVADSAVLLDKEASTPPVSDDVAGRTGLRRLSNTPIQDVARIAAEVAQSAASLDKDDQDENEMDDKQKVQREAYPPIPESEDMSSGYNTPAQDRVPLFSHECCSPPSDDEPEEHDQAPHIEIHNEDGDPPIDVNDPTLEEFPCDRDLVLEKVRTLETSLDADRTSFDGTASSPVVGFNYKGERIEISPPPSSVLRTPDMSPSLDSIMEESGEKEDLPSLPSREGSEEGNEKEAGHSIFQKQKDKQPDSPPADNTLTNMPSPQPLKTVDGVDEVIEPLVSSEETAANLSRRGFSGDISTASGQNIIVSTASLNSTTVEKMIGGADGIAHDTAESTAIIAENGNSELKSRRQQATPPIDSSHSLSSSSSQRSSKHESRNALKHFCRLTWVDWLGGAVMKLCGGRHHT</sequence>
<dbReference type="AlphaFoldDB" id="A0A3E2H8I2"/>
<evidence type="ECO:0000256" key="1">
    <source>
        <dbReference type="SAM" id="MobiDB-lite"/>
    </source>
</evidence>
<feature type="compositionally biased region" description="Basic and acidic residues" evidence="1">
    <location>
        <begin position="292"/>
        <end position="304"/>
    </location>
</feature>
<feature type="region of interest" description="Disordered" evidence="1">
    <location>
        <begin position="126"/>
        <end position="160"/>
    </location>
</feature>
<accession>A0A3E2H8I2</accession>
<protein>
    <recommendedName>
        <fullName evidence="2">AMP-activated protein kinase glycogen-binding domain-containing protein</fullName>
    </recommendedName>
</protein>
<name>A0A3E2H8I2_SCYLI</name>
<dbReference type="Pfam" id="PF16561">
    <property type="entry name" value="AMPK1_CBM"/>
    <property type="match status" value="1"/>
</dbReference>
<evidence type="ECO:0000313" key="4">
    <source>
        <dbReference type="Proteomes" id="UP000258309"/>
    </source>
</evidence>
<dbReference type="OrthoDB" id="5350410at2759"/>
<dbReference type="CDD" id="cd02859">
    <property type="entry name" value="E_set_AMPKbeta_like_N"/>
    <property type="match status" value="1"/>
</dbReference>
<feature type="compositionally biased region" description="Low complexity" evidence="1">
    <location>
        <begin position="536"/>
        <end position="547"/>
    </location>
</feature>
<feature type="region of interest" description="Disordered" evidence="1">
    <location>
        <begin position="188"/>
        <end position="317"/>
    </location>
</feature>
<feature type="region of interest" description="Disordered" evidence="1">
    <location>
        <begin position="519"/>
        <end position="551"/>
    </location>
</feature>
<feature type="non-terminal residue" evidence="3">
    <location>
        <position position="583"/>
    </location>
</feature>
<gene>
    <name evidence="3" type="ORF">B7463_g6630</name>
</gene>
<dbReference type="InterPro" id="IPR014756">
    <property type="entry name" value="Ig_E-set"/>
</dbReference>
<feature type="non-terminal residue" evidence="3">
    <location>
        <position position="1"/>
    </location>
</feature>
<feature type="compositionally biased region" description="Basic and acidic residues" evidence="1">
    <location>
        <begin position="401"/>
        <end position="424"/>
    </location>
</feature>
<dbReference type="InterPro" id="IPR032640">
    <property type="entry name" value="AMPK1_CBM"/>
</dbReference>
<dbReference type="Proteomes" id="UP000258309">
    <property type="component" value="Unassembled WGS sequence"/>
</dbReference>
<keyword evidence="4" id="KW-1185">Reference proteome</keyword>
<feature type="region of interest" description="Disordered" evidence="1">
    <location>
        <begin position="359"/>
        <end position="444"/>
    </location>
</feature>
<reference evidence="3 4" key="1">
    <citation type="submission" date="2018-05" db="EMBL/GenBank/DDBJ databases">
        <title>Draft genome sequence of Scytalidium lignicola DSM 105466, a ubiquitous saprotrophic fungus.</title>
        <authorList>
            <person name="Buettner E."/>
            <person name="Gebauer A.M."/>
            <person name="Hofrichter M."/>
            <person name="Liers C."/>
            <person name="Kellner H."/>
        </authorList>
    </citation>
    <scope>NUCLEOTIDE SEQUENCE [LARGE SCALE GENOMIC DNA]</scope>
    <source>
        <strain evidence="3 4">DSM 105466</strain>
    </source>
</reference>
<feature type="domain" description="AMP-activated protein kinase glycogen-binding" evidence="2">
    <location>
        <begin position="9"/>
        <end position="96"/>
    </location>
</feature>
<evidence type="ECO:0000313" key="3">
    <source>
        <dbReference type="EMBL" id="RFU29690.1"/>
    </source>
</evidence>
<organism evidence="3 4">
    <name type="scientific">Scytalidium lignicola</name>
    <name type="common">Hyphomycete</name>
    <dbReference type="NCBI Taxonomy" id="5539"/>
    <lineage>
        <taxon>Eukaryota</taxon>
        <taxon>Fungi</taxon>
        <taxon>Dikarya</taxon>
        <taxon>Ascomycota</taxon>
        <taxon>Pezizomycotina</taxon>
        <taxon>Leotiomycetes</taxon>
        <taxon>Leotiomycetes incertae sedis</taxon>
        <taxon>Scytalidium</taxon>
    </lineage>
</organism>
<proteinExistence type="predicted"/>
<evidence type="ECO:0000259" key="2">
    <source>
        <dbReference type="Pfam" id="PF16561"/>
    </source>
</evidence>
<feature type="compositionally biased region" description="Basic and acidic residues" evidence="1">
    <location>
        <begin position="128"/>
        <end position="137"/>
    </location>
</feature>
<dbReference type="InterPro" id="IPR013783">
    <property type="entry name" value="Ig-like_fold"/>
</dbReference>
<comment type="caution">
    <text evidence="3">The sequence shown here is derived from an EMBL/GenBank/DDBJ whole genome shotgun (WGS) entry which is preliminary data.</text>
</comment>
<dbReference type="SUPFAM" id="SSF81296">
    <property type="entry name" value="E set domains"/>
    <property type="match status" value="1"/>
</dbReference>
<dbReference type="STRING" id="5539.A0A3E2H8I2"/>
<dbReference type="Gene3D" id="2.60.40.10">
    <property type="entry name" value="Immunoglobulins"/>
    <property type="match status" value="1"/>
</dbReference>